<keyword evidence="2" id="KW-1185">Reference proteome</keyword>
<evidence type="ECO:0000313" key="2">
    <source>
        <dbReference type="Proteomes" id="UP000828251"/>
    </source>
</evidence>
<accession>A0A9D3ZK53</accession>
<gene>
    <name evidence="1" type="ORF">J1N35_036640</name>
</gene>
<dbReference type="OrthoDB" id="25887at2759"/>
<evidence type="ECO:0000313" key="1">
    <source>
        <dbReference type="EMBL" id="KAH1045856.1"/>
    </source>
</evidence>
<name>A0A9D3ZK53_9ROSI</name>
<dbReference type="SUPFAM" id="SSF102848">
    <property type="entry name" value="NSFL1 (p97 ATPase) cofactor p47, SEP domain"/>
    <property type="match status" value="1"/>
</dbReference>
<organism evidence="1 2">
    <name type="scientific">Gossypium stocksii</name>
    <dbReference type="NCBI Taxonomy" id="47602"/>
    <lineage>
        <taxon>Eukaryota</taxon>
        <taxon>Viridiplantae</taxon>
        <taxon>Streptophyta</taxon>
        <taxon>Embryophyta</taxon>
        <taxon>Tracheophyta</taxon>
        <taxon>Spermatophyta</taxon>
        <taxon>Magnoliopsida</taxon>
        <taxon>eudicotyledons</taxon>
        <taxon>Gunneridae</taxon>
        <taxon>Pentapetalae</taxon>
        <taxon>rosids</taxon>
        <taxon>malvids</taxon>
        <taxon>Malvales</taxon>
        <taxon>Malvaceae</taxon>
        <taxon>Malvoideae</taxon>
        <taxon>Gossypium</taxon>
    </lineage>
</organism>
<dbReference type="AlphaFoldDB" id="A0A9D3ZK53"/>
<sequence>MRFSIKLGNWEPYNIVFWTNCFPVNDVPLRRASESLECPKELESADKRSSVHVNLIKRNEKYPVSVFSIV</sequence>
<dbReference type="Gene3D" id="3.30.420.210">
    <property type="entry name" value="SEP domain"/>
    <property type="match status" value="1"/>
</dbReference>
<dbReference type="Proteomes" id="UP000828251">
    <property type="component" value="Unassembled WGS sequence"/>
</dbReference>
<dbReference type="InterPro" id="IPR036241">
    <property type="entry name" value="NSFL1C_SEP_dom_sf"/>
</dbReference>
<protein>
    <submittedName>
        <fullName evidence="1">Uncharacterized protein</fullName>
    </submittedName>
</protein>
<comment type="caution">
    <text evidence="1">The sequence shown here is derived from an EMBL/GenBank/DDBJ whole genome shotgun (WGS) entry which is preliminary data.</text>
</comment>
<reference evidence="1 2" key="1">
    <citation type="journal article" date="2021" name="Plant Biotechnol. J.">
        <title>Multi-omics assisted identification of the key and species-specific regulatory components of drought-tolerant mechanisms in Gossypium stocksii.</title>
        <authorList>
            <person name="Yu D."/>
            <person name="Ke L."/>
            <person name="Zhang D."/>
            <person name="Wu Y."/>
            <person name="Sun Y."/>
            <person name="Mei J."/>
            <person name="Sun J."/>
            <person name="Sun Y."/>
        </authorList>
    </citation>
    <scope>NUCLEOTIDE SEQUENCE [LARGE SCALE GENOMIC DNA]</scope>
    <source>
        <strain evidence="2">cv. E1</strain>
        <tissue evidence="1">Leaf</tissue>
    </source>
</reference>
<dbReference type="EMBL" id="JAIQCV010000011">
    <property type="protein sequence ID" value="KAH1045856.1"/>
    <property type="molecule type" value="Genomic_DNA"/>
</dbReference>
<proteinExistence type="predicted"/>